<proteinExistence type="predicted"/>
<dbReference type="EMBL" id="KB740073">
    <property type="protein sequence ID" value="ENN81683.1"/>
    <property type="molecule type" value="Genomic_DNA"/>
</dbReference>
<protein>
    <submittedName>
        <fullName evidence="1">Uncharacterized protein</fullName>
    </submittedName>
</protein>
<name>N6TUF3_DENPD</name>
<reference evidence="1 3" key="1">
    <citation type="journal article" date="2013" name="Genome Biol.">
        <title>Draft genome of the mountain pine beetle, Dendroctonus ponderosae Hopkins, a major forest pest.</title>
        <authorList>
            <person name="Keeling C.I."/>
            <person name="Yuen M.M."/>
            <person name="Liao N.Y."/>
            <person name="Docking T.R."/>
            <person name="Chan S.K."/>
            <person name="Taylor G.A."/>
            <person name="Palmquist D.L."/>
            <person name="Jackman S.D."/>
            <person name="Nguyen A."/>
            <person name="Li M."/>
            <person name="Henderson H."/>
            <person name="Janes J.K."/>
            <person name="Zhao Y."/>
            <person name="Pandoh P."/>
            <person name="Moore R."/>
            <person name="Sperling F.A."/>
            <person name="Huber D.P."/>
            <person name="Birol I."/>
            <person name="Jones S.J."/>
            <person name="Bohlmann J."/>
        </authorList>
    </citation>
    <scope>NUCLEOTIDE SEQUENCE</scope>
</reference>
<feature type="non-terminal residue" evidence="1">
    <location>
        <position position="1"/>
    </location>
</feature>
<evidence type="ECO:0000313" key="1">
    <source>
        <dbReference type="EMBL" id="ENN81683.1"/>
    </source>
</evidence>
<sequence length="160" mass="17245">MHSASDIFCLKELKEGDTNGTQLFSVNGSSQLTTLGRRKYVYNGSCSFQYGSPAAEENILPEIVVKAENIENEDKINDDSETPGHCKDHLELMTLSKSDPSAVSEGIENDITIHCSKTSEPESKMSLSHAEGDMREGLTVSQSAIARNPLTGAGMDPAAH</sequence>
<dbReference type="AlphaFoldDB" id="N6TUF3"/>
<dbReference type="EMBL" id="KB632371">
    <property type="protein sequence ID" value="ERL93744.1"/>
    <property type="molecule type" value="Genomic_DNA"/>
</dbReference>
<dbReference type="Proteomes" id="UP000030742">
    <property type="component" value="Unassembled WGS sequence"/>
</dbReference>
<organism evidence="1">
    <name type="scientific">Dendroctonus ponderosae</name>
    <name type="common">Mountain pine beetle</name>
    <dbReference type="NCBI Taxonomy" id="77166"/>
    <lineage>
        <taxon>Eukaryota</taxon>
        <taxon>Metazoa</taxon>
        <taxon>Ecdysozoa</taxon>
        <taxon>Arthropoda</taxon>
        <taxon>Hexapoda</taxon>
        <taxon>Insecta</taxon>
        <taxon>Pterygota</taxon>
        <taxon>Neoptera</taxon>
        <taxon>Endopterygota</taxon>
        <taxon>Coleoptera</taxon>
        <taxon>Polyphaga</taxon>
        <taxon>Cucujiformia</taxon>
        <taxon>Curculionidae</taxon>
        <taxon>Scolytinae</taxon>
        <taxon>Dendroctonus</taxon>
    </lineage>
</organism>
<evidence type="ECO:0000313" key="3">
    <source>
        <dbReference type="Proteomes" id="UP000030742"/>
    </source>
</evidence>
<gene>
    <name evidence="2" type="ORF">D910_11030</name>
    <name evidence="1" type="ORF">YQE_01935</name>
</gene>
<dbReference type="HOGENOM" id="CLU_1653912_0_0_1"/>
<accession>N6TUF3</accession>
<evidence type="ECO:0000313" key="2">
    <source>
        <dbReference type="EMBL" id="ERL93744.1"/>
    </source>
</evidence>